<sequence>MTPVDQTVTPETFWKKDKQKARVTDDKQVIYQSYTAKPEAQTPDKQNTLFLGAKTSTPGATHILIG</sequence>
<protein>
    <submittedName>
        <fullName evidence="1">Uncharacterized protein</fullName>
    </submittedName>
</protein>
<dbReference type="AlphaFoldDB" id="A0A015K7H1"/>
<organism evidence="1 2">
    <name type="scientific">Rhizophagus irregularis (strain DAOM 197198w)</name>
    <name type="common">Glomus intraradices</name>
    <dbReference type="NCBI Taxonomy" id="1432141"/>
    <lineage>
        <taxon>Eukaryota</taxon>
        <taxon>Fungi</taxon>
        <taxon>Fungi incertae sedis</taxon>
        <taxon>Mucoromycota</taxon>
        <taxon>Glomeromycotina</taxon>
        <taxon>Glomeromycetes</taxon>
        <taxon>Glomerales</taxon>
        <taxon>Glomeraceae</taxon>
        <taxon>Rhizophagus</taxon>
    </lineage>
</organism>
<gene>
    <name evidence="1" type="ORF">RirG_152170</name>
</gene>
<evidence type="ECO:0000313" key="1">
    <source>
        <dbReference type="EMBL" id="EXX63459.1"/>
    </source>
</evidence>
<keyword evidence="2" id="KW-1185">Reference proteome</keyword>
<evidence type="ECO:0000313" key="2">
    <source>
        <dbReference type="Proteomes" id="UP000022910"/>
    </source>
</evidence>
<accession>A0A015K7H1</accession>
<dbReference type="EMBL" id="JEMT01023928">
    <property type="protein sequence ID" value="EXX63459.1"/>
    <property type="molecule type" value="Genomic_DNA"/>
</dbReference>
<comment type="caution">
    <text evidence="1">The sequence shown here is derived from an EMBL/GenBank/DDBJ whole genome shotgun (WGS) entry which is preliminary data.</text>
</comment>
<reference evidence="1 2" key="1">
    <citation type="submission" date="2014-02" db="EMBL/GenBank/DDBJ databases">
        <title>Single nucleus genome sequencing reveals high similarity among nuclei of an endomycorrhizal fungus.</title>
        <authorList>
            <person name="Lin K."/>
            <person name="Geurts R."/>
            <person name="Zhang Z."/>
            <person name="Limpens E."/>
            <person name="Saunders D.G."/>
            <person name="Mu D."/>
            <person name="Pang E."/>
            <person name="Cao H."/>
            <person name="Cha H."/>
            <person name="Lin T."/>
            <person name="Zhou Q."/>
            <person name="Shang Y."/>
            <person name="Li Y."/>
            <person name="Ivanov S."/>
            <person name="Sharma T."/>
            <person name="Velzen R.V."/>
            <person name="Ruijter N.D."/>
            <person name="Aanen D.K."/>
            <person name="Win J."/>
            <person name="Kamoun S."/>
            <person name="Bisseling T."/>
            <person name="Huang S."/>
        </authorList>
    </citation>
    <scope>NUCLEOTIDE SEQUENCE [LARGE SCALE GENOMIC DNA]</scope>
    <source>
        <strain evidence="2">DAOM197198w</strain>
    </source>
</reference>
<dbReference type="HOGENOM" id="CLU_131667_1_1_1"/>
<name>A0A015K7H1_RHIIW</name>
<proteinExistence type="predicted"/>
<dbReference type="Proteomes" id="UP000022910">
    <property type="component" value="Unassembled WGS sequence"/>
</dbReference>